<keyword evidence="1" id="KW-1133">Transmembrane helix</keyword>
<keyword evidence="1" id="KW-0472">Membrane</keyword>
<proteinExistence type="predicted"/>
<keyword evidence="1" id="KW-0812">Transmembrane</keyword>
<dbReference type="EnsemblMetazoa" id="ACUA014117-RA">
    <property type="protein sequence ID" value="ACUA014117-PA"/>
    <property type="gene ID" value="ACUA014117"/>
</dbReference>
<dbReference type="EMBL" id="AXCM01015141">
    <property type="status" value="NOT_ANNOTATED_CDS"/>
    <property type="molecule type" value="Genomic_DNA"/>
</dbReference>
<keyword evidence="3" id="KW-1185">Reference proteome</keyword>
<dbReference type="VEuPathDB" id="VectorBase:ACUA014117"/>
<accession>A0A182MBD0</accession>
<dbReference type="Proteomes" id="UP000075883">
    <property type="component" value="Unassembled WGS sequence"/>
</dbReference>
<feature type="transmembrane region" description="Helical" evidence="1">
    <location>
        <begin position="125"/>
        <end position="144"/>
    </location>
</feature>
<organism evidence="2 3">
    <name type="scientific">Anopheles culicifacies</name>
    <dbReference type="NCBI Taxonomy" id="139723"/>
    <lineage>
        <taxon>Eukaryota</taxon>
        <taxon>Metazoa</taxon>
        <taxon>Ecdysozoa</taxon>
        <taxon>Arthropoda</taxon>
        <taxon>Hexapoda</taxon>
        <taxon>Insecta</taxon>
        <taxon>Pterygota</taxon>
        <taxon>Neoptera</taxon>
        <taxon>Endopterygota</taxon>
        <taxon>Diptera</taxon>
        <taxon>Nematocera</taxon>
        <taxon>Culicoidea</taxon>
        <taxon>Culicidae</taxon>
        <taxon>Anophelinae</taxon>
        <taxon>Anopheles</taxon>
        <taxon>culicifacies species complex</taxon>
    </lineage>
</organism>
<reference evidence="2" key="2">
    <citation type="submission" date="2020-05" db="UniProtKB">
        <authorList>
            <consortium name="EnsemblMetazoa"/>
        </authorList>
    </citation>
    <scope>IDENTIFICATION</scope>
    <source>
        <strain evidence="2">A-37</strain>
    </source>
</reference>
<protein>
    <submittedName>
        <fullName evidence="2">Uncharacterized protein</fullName>
    </submittedName>
</protein>
<evidence type="ECO:0000313" key="2">
    <source>
        <dbReference type="EnsemblMetazoa" id="ACUA014117-PA"/>
    </source>
</evidence>
<sequence length="211" mass="24064">MAGKSNPVPAPEGGTVRVLWPTDRLPKGRISLRAEFRALLESTIPGCSNQTPSKDNEWGGACAVIELRRIYCGRCIVKLSYWPYANIRNPCAQLPGASEKTHKHRLAFGAIGWLETLRHTFKDGWVLMCFYYFFYFGLLLVRLLQEVELCFKTGTVNGLSVNDLRPCCNRLHCRLHSCAGVRDDTMNRWYEIDIFVCSFEIIASYMSYSIH</sequence>
<dbReference type="AlphaFoldDB" id="A0A182MBD0"/>
<evidence type="ECO:0000313" key="3">
    <source>
        <dbReference type="Proteomes" id="UP000075883"/>
    </source>
</evidence>
<reference evidence="3" key="1">
    <citation type="submission" date="2013-09" db="EMBL/GenBank/DDBJ databases">
        <title>The Genome Sequence of Anopheles culicifacies species A.</title>
        <authorList>
            <consortium name="The Broad Institute Genomics Platform"/>
            <person name="Neafsey D.E."/>
            <person name="Besansky N."/>
            <person name="Howell P."/>
            <person name="Walton C."/>
            <person name="Young S.K."/>
            <person name="Zeng Q."/>
            <person name="Gargeya S."/>
            <person name="Fitzgerald M."/>
            <person name="Haas B."/>
            <person name="Abouelleil A."/>
            <person name="Allen A.W."/>
            <person name="Alvarado L."/>
            <person name="Arachchi H.M."/>
            <person name="Berlin A.M."/>
            <person name="Chapman S.B."/>
            <person name="Gainer-Dewar J."/>
            <person name="Goldberg J."/>
            <person name="Griggs A."/>
            <person name="Gujja S."/>
            <person name="Hansen M."/>
            <person name="Howarth C."/>
            <person name="Imamovic A."/>
            <person name="Ireland A."/>
            <person name="Larimer J."/>
            <person name="McCowan C."/>
            <person name="Murphy C."/>
            <person name="Pearson M."/>
            <person name="Poon T.W."/>
            <person name="Priest M."/>
            <person name="Roberts A."/>
            <person name="Saif S."/>
            <person name="Shea T."/>
            <person name="Sisk P."/>
            <person name="Sykes S."/>
            <person name="Wortman J."/>
            <person name="Nusbaum C."/>
            <person name="Birren B."/>
        </authorList>
    </citation>
    <scope>NUCLEOTIDE SEQUENCE [LARGE SCALE GENOMIC DNA]</scope>
    <source>
        <strain evidence="3">A-37</strain>
    </source>
</reference>
<name>A0A182MBD0_9DIPT</name>
<evidence type="ECO:0000256" key="1">
    <source>
        <dbReference type="SAM" id="Phobius"/>
    </source>
</evidence>